<dbReference type="InterPro" id="IPR007630">
    <property type="entry name" value="RNA_pol_sigma70_r4"/>
</dbReference>
<keyword evidence="4" id="KW-0804">Transcription</keyword>
<dbReference type="PROSITE" id="PS00716">
    <property type="entry name" value="SIGMA70_2"/>
    <property type="match status" value="1"/>
</dbReference>
<evidence type="ECO:0000256" key="4">
    <source>
        <dbReference type="ARBA" id="ARBA00023163"/>
    </source>
</evidence>
<dbReference type="Gene3D" id="1.20.140.160">
    <property type="match status" value="1"/>
</dbReference>
<feature type="domain" description="RNA polymerase sigma-70" evidence="5">
    <location>
        <begin position="225"/>
        <end position="251"/>
    </location>
</feature>
<evidence type="ECO:0000313" key="6">
    <source>
        <dbReference type="EMBL" id="HIU21505.1"/>
    </source>
</evidence>
<dbReference type="Pfam" id="PF04542">
    <property type="entry name" value="Sigma70_r2"/>
    <property type="match status" value="1"/>
</dbReference>
<gene>
    <name evidence="6" type="ORF">IAD51_04660</name>
</gene>
<dbReference type="NCBIfam" id="TIGR02937">
    <property type="entry name" value="sigma70-ECF"/>
    <property type="match status" value="1"/>
</dbReference>
<sequence>MNKVTICGVDTGSLPRLTAARSEELLAQIEEGNAEAKELFLRANMRLVLSVVGRFAASPESADDLFQAGMVGMMKALNNFDRSLGMRFSTYAVPMIIGEIRRSLRDRTGVKVPRSLRDTAYKALKAREKLVESNLKDPGLTEIAEEIGVSMRQVACALDAVSEPVSFYEPAFSDGDDGMQLLDQIADEKENADSWSERIALAEALGQVPERELCVLKMRYFEGKTQNEISEKVGVSQAQVSRLEKSAVARLRRLLD</sequence>
<evidence type="ECO:0000256" key="2">
    <source>
        <dbReference type="ARBA" id="ARBA00023082"/>
    </source>
</evidence>
<dbReference type="Gene3D" id="1.20.120.1810">
    <property type="match status" value="1"/>
</dbReference>
<dbReference type="EMBL" id="DVMN01000084">
    <property type="protein sequence ID" value="HIU21505.1"/>
    <property type="molecule type" value="Genomic_DNA"/>
</dbReference>
<dbReference type="PANTHER" id="PTHR30603">
    <property type="entry name" value="RNA POLYMERASE SIGMA FACTOR RPO"/>
    <property type="match status" value="1"/>
</dbReference>
<dbReference type="InterPro" id="IPR013325">
    <property type="entry name" value="RNA_pol_sigma_r2"/>
</dbReference>
<evidence type="ECO:0000313" key="7">
    <source>
        <dbReference type="Proteomes" id="UP000824088"/>
    </source>
</evidence>
<protein>
    <submittedName>
        <fullName evidence="6">Sigma-70 family RNA polymerase sigma factor</fullName>
    </submittedName>
</protein>
<dbReference type="Pfam" id="PF04539">
    <property type="entry name" value="Sigma70_r3"/>
    <property type="match status" value="1"/>
</dbReference>
<dbReference type="PRINTS" id="PR00046">
    <property type="entry name" value="SIGMA70FCT"/>
</dbReference>
<dbReference type="PANTHER" id="PTHR30603:SF17">
    <property type="entry name" value="RNA POLYMERASE SIGMA-G FACTOR"/>
    <property type="match status" value="1"/>
</dbReference>
<accession>A0A9D1HUD3</accession>
<reference evidence="6" key="1">
    <citation type="submission" date="2020-10" db="EMBL/GenBank/DDBJ databases">
        <authorList>
            <person name="Gilroy R."/>
        </authorList>
    </citation>
    <scope>NUCLEOTIDE SEQUENCE</scope>
    <source>
        <strain evidence="6">1063</strain>
    </source>
</reference>
<dbReference type="GO" id="GO:0003677">
    <property type="term" value="F:DNA binding"/>
    <property type="evidence" value="ECO:0007669"/>
    <property type="project" value="UniProtKB-KW"/>
</dbReference>
<proteinExistence type="predicted"/>
<keyword evidence="2" id="KW-0731">Sigma factor</keyword>
<evidence type="ECO:0000259" key="5">
    <source>
        <dbReference type="PROSITE" id="PS00716"/>
    </source>
</evidence>
<keyword evidence="3" id="KW-0238">DNA-binding</keyword>
<dbReference type="InterPro" id="IPR000943">
    <property type="entry name" value="RNA_pol_sigma70"/>
</dbReference>
<comment type="caution">
    <text evidence="6">The sequence shown here is derived from an EMBL/GenBank/DDBJ whole genome shotgun (WGS) entry which is preliminary data.</text>
</comment>
<evidence type="ECO:0000256" key="3">
    <source>
        <dbReference type="ARBA" id="ARBA00023125"/>
    </source>
</evidence>
<dbReference type="InterPro" id="IPR013324">
    <property type="entry name" value="RNA_pol_sigma_r3/r4-like"/>
</dbReference>
<keyword evidence="1" id="KW-0805">Transcription regulation</keyword>
<dbReference type="SUPFAM" id="SSF88659">
    <property type="entry name" value="Sigma3 and sigma4 domains of RNA polymerase sigma factors"/>
    <property type="match status" value="2"/>
</dbReference>
<dbReference type="InterPro" id="IPR014284">
    <property type="entry name" value="RNA_pol_sigma-70_dom"/>
</dbReference>
<evidence type="ECO:0000256" key="1">
    <source>
        <dbReference type="ARBA" id="ARBA00023015"/>
    </source>
</evidence>
<dbReference type="GO" id="GO:0006352">
    <property type="term" value="P:DNA-templated transcription initiation"/>
    <property type="evidence" value="ECO:0007669"/>
    <property type="project" value="InterPro"/>
</dbReference>
<dbReference type="AlphaFoldDB" id="A0A9D1HUD3"/>
<dbReference type="InterPro" id="IPR050239">
    <property type="entry name" value="Sigma-70_RNA_pol_init_factors"/>
</dbReference>
<dbReference type="SUPFAM" id="SSF88946">
    <property type="entry name" value="Sigma2 domain of RNA polymerase sigma factors"/>
    <property type="match status" value="1"/>
</dbReference>
<dbReference type="InterPro" id="IPR007624">
    <property type="entry name" value="RNA_pol_sigma70_r3"/>
</dbReference>
<name>A0A9D1HUD3_9FIRM</name>
<dbReference type="Pfam" id="PF04545">
    <property type="entry name" value="Sigma70_r4"/>
    <property type="match status" value="1"/>
</dbReference>
<dbReference type="InterPro" id="IPR007627">
    <property type="entry name" value="RNA_pol_sigma70_r2"/>
</dbReference>
<reference evidence="6" key="2">
    <citation type="journal article" date="2021" name="PeerJ">
        <title>Extensive microbial diversity within the chicken gut microbiome revealed by metagenomics and culture.</title>
        <authorList>
            <person name="Gilroy R."/>
            <person name="Ravi A."/>
            <person name="Getino M."/>
            <person name="Pursley I."/>
            <person name="Horton D.L."/>
            <person name="Alikhan N.F."/>
            <person name="Baker D."/>
            <person name="Gharbi K."/>
            <person name="Hall N."/>
            <person name="Watson M."/>
            <person name="Adriaenssens E.M."/>
            <person name="Foster-Nyarko E."/>
            <person name="Jarju S."/>
            <person name="Secka A."/>
            <person name="Antonio M."/>
            <person name="Oren A."/>
            <person name="Chaudhuri R.R."/>
            <person name="La Ragione R."/>
            <person name="Hildebrand F."/>
            <person name="Pallen M.J."/>
        </authorList>
    </citation>
    <scope>NUCLEOTIDE SEQUENCE</scope>
    <source>
        <strain evidence="6">1063</strain>
    </source>
</reference>
<organism evidence="6 7">
    <name type="scientific">Candidatus Limadaptatus stercorigallinarum</name>
    <dbReference type="NCBI Taxonomy" id="2840845"/>
    <lineage>
        <taxon>Bacteria</taxon>
        <taxon>Bacillati</taxon>
        <taxon>Bacillota</taxon>
        <taxon>Clostridia</taxon>
        <taxon>Eubacteriales</taxon>
        <taxon>Candidatus Limadaptatus</taxon>
    </lineage>
</organism>
<dbReference type="CDD" id="cd06171">
    <property type="entry name" value="Sigma70_r4"/>
    <property type="match status" value="1"/>
</dbReference>
<dbReference type="Proteomes" id="UP000824088">
    <property type="component" value="Unassembled WGS sequence"/>
</dbReference>
<dbReference type="GO" id="GO:0016987">
    <property type="term" value="F:sigma factor activity"/>
    <property type="evidence" value="ECO:0007669"/>
    <property type="project" value="UniProtKB-KW"/>
</dbReference>